<evidence type="ECO:0000256" key="14">
    <source>
        <dbReference type="SAM" id="MobiDB-lite"/>
    </source>
</evidence>
<dbReference type="OrthoDB" id="289038at2759"/>
<dbReference type="InterPro" id="IPR029071">
    <property type="entry name" value="Ubiquitin-like_domsf"/>
</dbReference>
<keyword evidence="10" id="KW-0378">Hydrolase</keyword>
<keyword evidence="9" id="KW-0833">Ubl conjugation pathway</keyword>
<dbReference type="InterPro" id="IPR033841">
    <property type="entry name" value="Pep_USP48"/>
</dbReference>
<evidence type="ECO:0000256" key="7">
    <source>
        <dbReference type="ARBA" id="ARBA00022670"/>
    </source>
</evidence>
<dbReference type="SUPFAM" id="SSF143791">
    <property type="entry name" value="DUSP-like"/>
    <property type="match status" value="1"/>
</dbReference>
<dbReference type="InterPro" id="IPR018200">
    <property type="entry name" value="USP_CS"/>
</dbReference>
<evidence type="ECO:0000256" key="11">
    <source>
        <dbReference type="ARBA" id="ARBA00022807"/>
    </source>
</evidence>
<evidence type="ECO:0000256" key="6">
    <source>
        <dbReference type="ARBA" id="ARBA00022490"/>
    </source>
</evidence>
<dbReference type="CDD" id="cd01795">
    <property type="entry name" value="Ubl_USP48"/>
    <property type="match status" value="1"/>
</dbReference>
<evidence type="ECO:0000259" key="15">
    <source>
        <dbReference type="PROSITE" id="PS50053"/>
    </source>
</evidence>
<dbReference type="InterPro" id="IPR044743">
    <property type="entry name" value="Ubl_USP48"/>
</dbReference>
<accession>A0A8S4N2L4</accession>
<dbReference type="InterPro" id="IPR001394">
    <property type="entry name" value="Peptidase_C19_UCH"/>
</dbReference>
<dbReference type="InterPro" id="IPR028889">
    <property type="entry name" value="USP"/>
</dbReference>
<keyword evidence="12" id="KW-0539">Nucleus</keyword>
<gene>
    <name evidence="17" type="ORF">OFUS_LOCUS2838</name>
</gene>
<dbReference type="PROSITE" id="PS00973">
    <property type="entry name" value="USP_2"/>
    <property type="match status" value="1"/>
</dbReference>
<evidence type="ECO:0000256" key="1">
    <source>
        <dbReference type="ARBA" id="ARBA00000707"/>
    </source>
</evidence>
<feature type="domain" description="Ubiquitin-like" evidence="15">
    <location>
        <begin position="1127"/>
        <end position="1211"/>
    </location>
</feature>
<evidence type="ECO:0000256" key="9">
    <source>
        <dbReference type="ARBA" id="ARBA00022786"/>
    </source>
</evidence>
<feature type="region of interest" description="Disordered" evidence="14">
    <location>
        <begin position="554"/>
        <end position="574"/>
    </location>
</feature>
<dbReference type="InterPro" id="IPR000626">
    <property type="entry name" value="Ubiquitin-like_dom"/>
</dbReference>
<dbReference type="PROSITE" id="PS50235">
    <property type="entry name" value="USP_3"/>
    <property type="match status" value="1"/>
</dbReference>
<keyword evidence="11" id="KW-0788">Thiol protease</keyword>
<dbReference type="SUPFAM" id="SSF54236">
    <property type="entry name" value="Ubiquitin-like"/>
    <property type="match status" value="1"/>
</dbReference>
<dbReference type="SUPFAM" id="SSF54001">
    <property type="entry name" value="Cysteine proteinases"/>
    <property type="match status" value="1"/>
</dbReference>
<feature type="region of interest" description="Disordered" evidence="14">
    <location>
        <begin position="222"/>
        <end position="266"/>
    </location>
</feature>
<dbReference type="GO" id="GO:0005634">
    <property type="term" value="C:nucleus"/>
    <property type="evidence" value="ECO:0007669"/>
    <property type="project" value="UniProtKB-SubCell"/>
</dbReference>
<evidence type="ECO:0000313" key="17">
    <source>
        <dbReference type="EMBL" id="CAH1775543.1"/>
    </source>
</evidence>
<dbReference type="CDD" id="cd02668">
    <property type="entry name" value="Peptidase_C19L"/>
    <property type="match status" value="1"/>
</dbReference>
<feature type="domain" description="USP" evidence="16">
    <location>
        <begin position="90"/>
        <end position="588"/>
    </location>
</feature>
<dbReference type="GO" id="GO:0006508">
    <property type="term" value="P:proteolysis"/>
    <property type="evidence" value="ECO:0007669"/>
    <property type="project" value="UniProtKB-KW"/>
</dbReference>
<evidence type="ECO:0000313" key="18">
    <source>
        <dbReference type="Proteomes" id="UP000749559"/>
    </source>
</evidence>
<dbReference type="PANTHER" id="PTHR24006:SF722">
    <property type="entry name" value="UBIQUITIN CARBOXYL-TERMINAL HYDROLASE 48"/>
    <property type="match status" value="1"/>
</dbReference>
<proteinExistence type="inferred from homology"/>
<evidence type="ECO:0000256" key="12">
    <source>
        <dbReference type="ARBA" id="ARBA00023242"/>
    </source>
</evidence>
<dbReference type="GO" id="GO:0016579">
    <property type="term" value="P:protein deubiquitination"/>
    <property type="evidence" value="ECO:0007669"/>
    <property type="project" value="InterPro"/>
</dbReference>
<dbReference type="InterPro" id="IPR038765">
    <property type="entry name" value="Papain-like_cys_pep_sf"/>
</dbReference>
<keyword evidence="18" id="KW-1185">Reference proteome</keyword>
<dbReference type="AlphaFoldDB" id="A0A8S4N2L4"/>
<comment type="caution">
    <text evidence="17">The sequence shown here is derived from an EMBL/GenBank/DDBJ whole genome shotgun (WGS) entry which is preliminary data.</text>
</comment>
<evidence type="ECO:0000259" key="16">
    <source>
        <dbReference type="PROSITE" id="PS50235"/>
    </source>
</evidence>
<keyword evidence="8" id="KW-0677">Repeat</keyword>
<sequence>MPPTKQQIDKAIWLWADTTEPENVSLLNVETAYRMHIPHCKQGSCRRNCKGNPHCLGGLGEKEWLGEIDDSNWHDLEDPNNERRKEGSFVGLKNLGATCYVNTLLQVWFHNKEFRSAIYKWKNPEDTSPKIPDRTGSICEGTSDVKIQSIQSDIEAMHNEGDKNPKDSKYNPKTLTNKTVIEKADGTFKANDSPTVNIKESSNECLGNKDQITLDKCISDQHNTKTENTDDSGKDDIITDIDKTPKPHISSEEDLQGQKCSTNKGDTCVKSGDTSSAIQTDSIAVNNDTLQDLTPTGIPGHLQLIFALLQFSNRRYIDPTPFINCLGLDAGQQQDAQEFSKLFISLLEDTLVSQPDPTVKNVIREQFSGQYAYVTQCNHCQGGSQRSADFYELDLNIKGHKELHECLQEFCQEEKLEGDNQYMCAVCNSKQDARRRIQLCRLPPVLNLQLLRFVFDRQTGHKKKLNTFIQFPEEIDLTPHLNAPNKAAADHSYNSQTPNTGDCIYELSAVLIHRGPSAYSGHYIAHIKDYSSGTWYKFNDEEIVKMEGKNLQLGNEDEVSGGKASKKPRCTKGSHASKNAYMLVYRRKQLTQEDNSQEMAVCDPGGISDTVQEYVMRDNENFEHWVEEMTAMKASNITSGRERQQEIQALYCILPANQGDDYTWIHTDWLTQWMMDSVSANKRISPVTMTPFLCSHNKLDPEKVPRLKCISPEAGDIIYTKYGGDVRLTSNSMCIECVREKCRVIRTKARLTEDSKFIQQEQKNKQMFPNSRSGYWVGKESLRSWKRLVLENLEDSRNTVPTNGETRDTLSNGECNTENNHPEGHSCMPGSSTEQDHPPVNTEPNSTNEMKAEKNDTVDHEGAIEKLRFNEDLLCIEHDQLVIDEKCRSLVSEEVWGRLRKYFPDCPQFKYDVEPCPLCKKLLVAEEELKVLHKNMAVEQKSALNDLYLDKNRPKWSKNVSQLNIISQDLIDNWRRFIKSPTSKSPPDAICNTPLLCPHGGVMFEPDLIGIDQSTEHMCYIKPDEWNILCGFLSSDVEIAVTRIEEESGLVTFLTQPEVCRECCSARNAQEMKERLEYKDAKLYVRKVTSNKDLPGSIDRLAGPTEDKDDPLFSQGAKRKKLDDGSIEVPIKNLQTDESITRRSTRHRKTRGEKEIIVSSSQTLRDLKIQILRNFSVAPFDQNLSLDGRALIGDTETLAALNIIPESIIYLKADEPCHEDPMLIEDLSRVNYPEEGFKGTGLLGGK</sequence>
<dbReference type="Gene3D" id="3.90.70.10">
    <property type="entry name" value="Cysteine proteinases"/>
    <property type="match status" value="2"/>
</dbReference>
<evidence type="ECO:0000256" key="4">
    <source>
        <dbReference type="ARBA" id="ARBA00009085"/>
    </source>
</evidence>
<evidence type="ECO:0000256" key="13">
    <source>
        <dbReference type="ARBA" id="ARBA00035173"/>
    </source>
</evidence>
<comment type="similarity">
    <text evidence="4">Belongs to the peptidase C19 family.</text>
</comment>
<comment type="subcellular location">
    <subcellularLocation>
        <location evidence="3">Cytoplasm</location>
    </subcellularLocation>
    <subcellularLocation>
        <location evidence="2">Nucleus</location>
    </subcellularLocation>
</comment>
<feature type="region of interest" description="Disordered" evidence="14">
    <location>
        <begin position="796"/>
        <end position="856"/>
    </location>
</feature>
<dbReference type="InterPro" id="IPR035927">
    <property type="entry name" value="DUSP-like_sf"/>
</dbReference>
<dbReference type="PROSITE" id="PS50053">
    <property type="entry name" value="UBIQUITIN_2"/>
    <property type="match status" value="1"/>
</dbReference>
<dbReference type="GO" id="GO:0004843">
    <property type="term" value="F:cysteine-type deubiquitinase activity"/>
    <property type="evidence" value="ECO:0007669"/>
    <property type="project" value="UniProtKB-EC"/>
</dbReference>
<comment type="catalytic activity">
    <reaction evidence="1">
        <text>Thiol-dependent hydrolysis of ester, thioester, amide, peptide and isopeptide bonds formed by the C-terminal Gly of ubiquitin (a 76-residue protein attached to proteins as an intracellular targeting signal).</text>
        <dbReference type="EC" id="3.4.19.12"/>
    </reaction>
</comment>
<evidence type="ECO:0000256" key="10">
    <source>
        <dbReference type="ARBA" id="ARBA00022801"/>
    </source>
</evidence>
<dbReference type="GO" id="GO:0004197">
    <property type="term" value="F:cysteine-type endopeptidase activity"/>
    <property type="evidence" value="ECO:0007669"/>
    <property type="project" value="InterPro"/>
</dbReference>
<dbReference type="InterPro" id="IPR050164">
    <property type="entry name" value="Peptidase_C19"/>
</dbReference>
<dbReference type="EC" id="3.4.19.12" evidence="5"/>
<evidence type="ECO:0000256" key="8">
    <source>
        <dbReference type="ARBA" id="ARBA00022737"/>
    </source>
</evidence>
<dbReference type="Proteomes" id="UP000749559">
    <property type="component" value="Unassembled WGS sequence"/>
</dbReference>
<dbReference type="EMBL" id="CAIIXF020000001">
    <property type="protein sequence ID" value="CAH1775543.1"/>
    <property type="molecule type" value="Genomic_DNA"/>
</dbReference>
<feature type="region of interest" description="Disordered" evidence="14">
    <location>
        <begin position="1095"/>
        <end position="1116"/>
    </location>
</feature>
<dbReference type="PANTHER" id="PTHR24006">
    <property type="entry name" value="UBIQUITIN CARBOXYL-TERMINAL HYDROLASE"/>
    <property type="match status" value="1"/>
</dbReference>
<evidence type="ECO:0000256" key="3">
    <source>
        <dbReference type="ARBA" id="ARBA00004496"/>
    </source>
</evidence>
<dbReference type="GO" id="GO:0005829">
    <property type="term" value="C:cytosol"/>
    <property type="evidence" value="ECO:0007669"/>
    <property type="project" value="TreeGrafter"/>
</dbReference>
<evidence type="ECO:0000256" key="2">
    <source>
        <dbReference type="ARBA" id="ARBA00004123"/>
    </source>
</evidence>
<evidence type="ECO:0000256" key="5">
    <source>
        <dbReference type="ARBA" id="ARBA00012759"/>
    </source>
</evidence>
<protein>
    <recommendedName>
        <fullName evidence="13">Ubiquitin carboxyl-terminal hydrolase 48</fullName>
        <ecNumber evidence="5">3.4.19.12</ecNumber>
    </recommendedName>
</protein>
<reference evidence="17" key="1">
    <citation type="submission" date="2022-03" db="EMBL/GenBank/DDBJ databases">
        <authorList>
            <person name="Martin C."/>
        </authorList>
    </citation>
    <scope>NUCLEOTIDE SEQUENCE</scope>
</reference>
<keyword evidence="6" id="KW-0963">Cytoplasm</keyword>
<dbReference type="Pfam" id="PF00443">
    <property type="entry name" value="UCH"/>
    <property type="match status" value="1"/>
</dbReference>
<feature type="compositionally biased region" description="Basic and acidic residues" evidence="14">
    <location>
        <begin position="222"/>
        <end position="251"/>
    </location>
</feature>
<name>A0A8S4N2L4_OWEFU</name>
<keyword evidence="7" id="KW-0645">Protease</keyword>
<feature type="compositionally biased region" description="Polar residues" evidence="14">
    <location>
        <begin position="798"/>
        <end position="819"/>
    </location>
</feature>
<organism evidence="17 18">
    <name type="scientific">Owenia fusiformis</name>
    <name type="common">Polychaete worm</name>
    <dbReference type="NCBI Taxonomy" id="6347"/>
    <lineage>
        <taxon>Eukaryota</taxon>
        <taxon>Metazoa</taxon>
        <taxon>Spiralia</taxon>
        <taxon>Lophotrochozoa</taxon>
        <taxon>Annelida</taxon>
        <taxon>Polychaeta</taxon>
        <taxon>Sedentaria</taxon>
        <taxon>Canalipalpata</taxon>
        <taxon>Sabellida</taxon>
        <taxon>Oweniida</taxon>
        <taxon>Oweniidae</taxon>
        <taxon>Owenia</taxon>
    </lineage>
</organism>
<dbReference type="FunFam" id="3.90.70.10:FF:000029">
    <property type="entry name" value="ubiquitin carboxyl-terminal hydrolase 48 isoform X1"/>
    <property type="match status" value="1"/>
</dbReference>
<dbReference type="Gene3D" id="3.10.20.90">
    <property type="entry name" value="Phosphatidylinositol 3-kinase Catalytic Subunit, Chain A, domain 1"/>
    <property type="match status" value="1"/>
</dbReference>